<dbReference type="InterPro" id="IPR043726">
    <property type="entry name" value="LiaI-LiaF-like_TM1"/>
</dbReference>
<feature type="transmembrane region" description="Helical" evidence="1">
    <location>
        <begin position="34"/>
        <end position="51"/>
    </location>
</feature>
<name>A0A3S0I831_9BACI</name>
<feature type="transmembrane region" description="Helical" evidence="1">
    <location>
        <begin position="138"/>
        <end position="158"/>
    </location>
</feature>
<evidence type="ECO:0000259" key="2">
    <source>
        <dbReference type="Pfam" id="PF18917"/>
    </source>
</evidence>
<organism evidence="3 4">
    <name type="scientific">Bacillus yapensis</name>
    <dbReference type="NCBI Taxonomy" id="2492960"/>
    <lineage>
        <taxon>Bacteria</taxon>
        <taxon>Bacillati</taxon>
        <taxon>Bacillota</taxon>
        <taxon>Bacilli</taxon>
        <taxon>Bacillales</taxon>
        <taxon>Bacillaceae</taxon>
        <taxon>Bacillus</taxon>
    </lineage>
</organism>
<proteinExistence type="predicted"/>
<evidence type="ECO:0000313" key="3">
    <source>
        <dbReference type="EMBL" id="RTR27349.1"/>
    </source>
</evidence>
<keyword evidence="1" id="KW-0472">Membrane</keyword>
<keyword evidence="1" id="KW-0812">Transmembrane</keyword>
<dbReference type="OrthoDB" id="2989824at2"/>
<feature type="transmembrane region" description="Helical" evidence="1">
    <location>
        <begin position="58"/>
        <end position="74"/>
    </location>
</feature>
<feature type="transmembrane region" description="Helical" evidence="1">
    <location>
        <begin position="110"/>
        <end position="132"/>
    </location>
</feature>
<dbReference type="Pfam" id="PF18917">
    <property type="entry name" value="LiaI-LiaF-like_TM1"/>
    <property type="match status" value="1"/>
</dbReference>
<feature type="domain" description="LiaI-LiaF-like transmembrane region" evidence="2">
    <location>
        <begin position="6"/>
        <end position="47"/>
    </location>
</feature>
<protein>
    <recommendedName>
        <fullName evidence="2">LiaI-LiaF-like transmembrane region domain-containing protein</fullName>
    </recommendedName>
</protein>
<dbReference type="Proteomes" id="UP000271374">
    <property type="component" value="Unassembled WGS sequence"/>
</dbReference>
<evidence type="ECO:0000256" key="1">
    <source>
        <dbReference type="SAM" id="Phobius"/>
    </source>
</evidence>
<comment type="caution">
    <text evidence="3">The sequence shown here is derived from an EMBL/GenBank/DDBJ whole genome shotgun (WGS) entry which is preliminary data.</text>
</comment>
<gene>
    <name evidence="3" type="ORF">EKG37_19325</name>
</gene>
<dbReference type="AlphaFoldDB" id="A0A3S0I831"/>
<feature type="transmembrane region" description="Helical" evidence="1">
    <location>
        <begin position="80"/>
        <end position="98"/>
    </location>
</feature>
<evidence type="ECO:0000313" key="4">
    <source>
        <dbReference type="Proteomes" id="UP000271374"/>
    </source>
</evidence>
<sequence>MKNQRIFPGIILLGFGIFFYLQQSQITLFQGFDTWPTILLIVGIAFLFQGYMAKDHEAILPGVILAGFGLHFHVIERFSIWPNSIGAFILIIALGFLLRYQKVGDGLIQGILFLVLSIVLLFYDKITGWLGLIENGTAAVWEFWPIILVVFGAYLLFIKKK</sequence>
<keyword evidence="4" id="KW-1185">Reference proteome</keyword>
<dbReference type="RefSeq" id="WP_126410421.1">
    <property type="nucleotide sequence ID" value="NZ_RXNT01000019.1"/>
</dbReference>
<feature type="transmembrane region" description="Helical" evidence="1">
    <location>
        <begin position="5"/>
        <end position="22"/>
    </location>
</feature>
<keyword evidence="1" id="KW-1133">Transmembrane helix</keyword>
<reference evidence="3 4" key="1">
    <citation type="submission" date="2018-12" db="EMBL/GenBank/DDBJ databases">
        <title>Bacillus yapensis draft genome sequence.</title>
        <authorList>
            <person name="Yu L."/>
            <person name="Xu X."/>
            <person name="Tang X."/>
        </authorList>
    </citation>
    <scope>NUCLEOTIDE SEQUENCE [LARGE SCALE GENOMIC DNA]</scope>
    <source>
        <strain evidence="3 4">XXST-01</strain>
    </source>
</reference>
<accession>A0A3S0I831</accession>
<dbReference type="EMBL" id="RXNT01000019">
    <property type="protein sequence ID" value="RTR27349.1"/>
    <property type="molecule type" value="Genomic_DNA"/>
</dbReference>